<dbReference type="RefSeq" id="WP_023173909.1">
    <property type="nucleotide sequence ID" value="NC_022600.1"/>
</dbReference>
<dbReference type="OrthoDB" id="9943210at2"/>
<evidence type="ECO:0000256" key="2">
    <source>
        <dbReference type="ARBA" id="ARBA00009160"/>
    </source>
</evidence>
<dbReference type="Proteomes" id="UP000017396">
    <property type="component" value="Chromosome"/>
</dbReference>
<keyword evidence="3 6" id="KW-0812">Transmembrane</keyword>
<evidence type="ECO:0000256" key="6">
    <source>
        <dbReference type="SAM" id="Phobius"/>
    </source>
</evidence>
<organism evidence="7 8">
    <name type="scientific">Gloeobacter kilaueensis (strain ATCC BAA-2537 / CCAP 1431/1 / ULC 316 / JS1)</name>
    <dbReference type="NCBI Taxonomy" id="1183438"/>
    <lineage>
        <taxon>Bacteria</taxon>
        <taxon>Bacillati</taxon>
        <taxon>Cyanobacteriota</taxon>
        <taxon>Cyanophyceae</taxon>
        <taxon>Gloeobacterales</taxon>
        <taxon>Gloeobacteraceae</taxon>
        <taxon>Gloeobacter</taxon>
    </lineage>
</organism>
<keyword evidence="4 6" id="KW-1133">Transmembrane helix</keyword>
<dbReference type="InterPro" id="IPR007014">
    <property type="entry name" value="FUN14"/>
</dbReference>
<evidence type="ECO:0000256" key="1">
    <source>
        <dbReference type="ARBA" id="ARBA00004370"/>
    </source>
</evidence>
<evidence type="ECO:0000313" key="7">
    <source>
        <dbReference type="EMBL" id="AGY58728.1"/>
    </source>
</evidence>
<evidence type="ECO:0000313" key="8">
    <source>
        <dbReference type="Proteomes" id="UP000017396"/>
    </source>
</evidence>
<evidence type="ECO:0000256" key="3">
    <source>
        <dbReference type="ARBA" id="ARBA00022692"/>
    </source>
</evidence>
<comment type="subcellular location">
    <subcellularLocation>
        <location evidence="1">Membrane</location>
    </subcellularLocation>
</comment>
<dbReference type="KEGG" id="glj:GKIL_2482"/>
<dbReference type="eggNOG" id="COG2383">
    <property type="taxonomic scope" value="Bacteria"/>
</dbReference>
<accession>U5QIL2</accession>
<name>U5QIL2_GLOK1</name>
<dbReference type="HOGENOM" id="CLU_2246136_0_0_3"/>
<feature type="transmembrane region" description="Helical" evidence="6">
    <location>
        <begin position="6"/>
        <end position="26"/>
    </location>
</feature>
<sequence length="104" mass="11225">MEQLSSAFWLPWAMQLGAGVLSGLAVGFTLRKIALFVLFIVGFGLLFVFGLTQLRIATVNWSALDGLLQQAAHSLQEPTSRLVHQISLTGAGFAGGVLLGWRLR</sequence>
<proteinExistence type="inferred from homology"/>
<feature type="transmembrane region" description="Helical" evidence="6">
    <location>
        <begin position="82"/>
        <end position="101"/>
    </location>
</feature>
<gene>
    <name evidence="7" type="ORF">GKIL_2482</name>
</gene>
<comment type="similarity">
    <text evidence="2">Belongs to the FUN14 family.</text>
</comment>
<feature type="transmembrane region" description="Helical" evidence="6">
    <location>
        <begin position="33"/>
        <end position="52"/>
    </location>
</feature>
<dbReference type="EMBL" id="CP003587">
    <property type="protein sequence ID" value="AGY58728.1"/>
    <property type="molecule type" value="Genomic_DNA"/>
</dbReference>
<dbReference type="STRING" id="1183438.GKIL_2482"/>
<reference evidence="7 8" key="1">
    <citation type="journal article" date="2013" name="PLoS ONE">
        <title>Cultivation and Complete Genome Sequencing of Gloeobacter kilaueensis sp. nov., from a Lava Cave in Kilauea Caldera, Hawai'i.</title>
        <authorList>
            <person name="Saw J.H."/>
            <person name="Schatz M."/>
            <person name="Brown M.V."/>
            <person name="Kunkel D.D."/>
            <person name="Foster J.S."/>
            <person name="Shick H."/>
            <person name="Christensen S."/>
            <person name="Hou S."/>
            <person name="Wan X."/>
            <person name="Donachie S.P."/>
        </authorList>
    </citation>
    <scope>NUCLEOTIDE SEQUENCE [LARGE SCALE GENOMIC DNA]</scope>
    <source>
        <strain evidence="8">JS</strain>
    </source>
</reference>
<keyword evidence="5 6" id="KW-0472">Membrane</keyword>
<evidence type="ECO:0000256" key="5">
    <source>
        <dbReference type="ARBA" id="ARBA00023136"/>
    </source>
</evidence>
<evidence type="ECO:0000256" key="4">
    <source>
        <dbReference type="ARBA" id="ARBA00022989"/>
    </source>
</evidence>
<dbReference type="Pfam" id="PF04930">
    <property type="entry name" value="FUN14"/>
    <property type="match status" value="1"/>
</dbReference>
<keyword evidence="8" id="KW-1185">Reference proteome</keyword>
<dbReference type="AlphaFoldDB" id="U5QIL2"/>
<dbReference type="GO" id="GO:0016020">
    <property type="term" value="C:membrane"/>
    <property type="evidence" value="ECO:0007669"/>
    <property type="project" value="UniProtKB-SubCell"/>
</dbReference>
<protein>
    <submittedName>
        <fullName evidence="7">FUN14 family superfamily protein</fullName>
    </submittedName>
</protein>